<keyword evidence="5 10" id="KW-0547">Nucleotide-binding</keyword>
<comment type="subcellular location">
    <subcellularLocation>
        <location evidence="1">Membrane</location>
        <topology evidence="1">Single-pass type I membrane protein</topology>
    </subcellularLocation>
</comment>
<dbReference type="Pfam" id="PF07714">
    <property type="entry name" value="PK_Tyr_Ser-Thr"/>
    <property type="match status" value="2"/>
</dbReference>
<dbReference type="GO" id="GO:0007169">
    <property type="term" value="P:cell surface receptor protein tyrosine kinase signaling pathway"/>
    <property type="evidence" value="ECO:0007669"/>
    <property type="project" value="TreeGrafter"/>
</dbReference>
<evidence type="ECO:0000256" key="11">
    <source>
        <dbReference type="SAM" id="Phobius"/>
    </source>
</evidence>
<keyword evidence="6 13" id="KW-0418">Kinase</keyword>
<dbReference type="GO" id="GO:0005524">
    <property type="term" value="F:ATP binding"/>
    <property type="evidence" value="ECO:0007669"/>
    <property type="project" value="UniProtKB-UniRule"/>
</dbReference>
<gene>
    <name evidence="13" type="primary">Erbb2_1</name>
    <name evidence="13" type="ORF">CHATOR_R06844</name>
</gene>
<dbReference type="Gene3D" id="3.30.200.20">
    <property type="entry name" value="Phosphorylase Kinase, domain 1"/>
    <property type="match status" value="2"/>
</dbReference>
<dbReference type="PROSITE" id="PS50011">
    <property type="entry name" value="PROTEIN_KINASE_DOM"/>
    <property type="match status" value="1"/>
</dbReference>
<dbReference type="AlphaFoldDB" id="A0A7L0K628"/>
<dbReference type="EC" id="2.7.10.1" evidence="2"/>
<dbReference type="InterPro" id="IPR011009">
    <property type="entry name" value="Kinase-like_dom_sf"/>
</dbReference>
<dbReference type="InterPro" id="IPR050122">
    <property type="entry name" value="RTK"/>
</dbReference>
<evidence type="ECO:0000256" key="6">
    <source>
        <dbReference type="ARBA" id="ARBA00022777"/>
    </source>
</evidence>
<evidence type="ECO:0000256" key="5">
    <source>
        <dbReference type="ARBA" id="ARBA00022741"/>
    </source>
</evidence>
<evidence type="ECO:0000256" key="7">
    <source>
        <dbReference type="ARBA" id="ARBA00022840"/>
    </source>
</evidence>
<feature type="transmembrane region" description="Helical" evidence="11">
    <location>
        <begin position="70"/>
        <end position="91"/>
    </location>
</feature>
<reference evidence="13 14" key="1">
    <citation type="submission" date="2019-09" db="EMBL/GenBank/DDBJ databases">
        <title>Bird 10,000 Genomes (B10K) Project - Family phase.</title>
        <authorList>
            <person name="Zhang G."/>
        </authorList>
    </citation>
    <scope>NUCLEOTIDE SEQUENCE [LARGE SCALE GENOMIC DNA]</scope>
    <source>
        <strain evidence="13">B10K-DU-011-36</strain>
        <tissue evidence="13">Muscle</tissue>
    </source>
</reference>
<keyword evidence="11" id="KW-1133">Transmembrane helix</keyword>
<dbReference type="Gene3D" id="2.10.220.10">
    <property type="entry name" value="Hormone Receptor, Insulin-like Growth Factor Receptor 1, Chain A, domain 2"/>
    <property type="match status" value="1"/>
</dbReference>
<organism evidence="13 14">
    <name type="scientific">Chauna torquata</name>
    <name type="common">Southern screamer</name>
    <dbReference type="NCBI Taxonomy" id="30388"/>
    <lineage>
        <taxon>Eukaryota</taxon>
        <taxon>Metazoa</taxon>
        <taxon>Chordata</taxon>
        <taxon>Craniata</taxon>
        <taxon>Vertebrata</taxon>
        <taxon>Euteleostomi</taxon>
        <taxon>Archelosauria</taxon>
        <taxon>Archosauria</taxon>
        <taxon>Dinosauria</taxon>
        <taxon>Saurischia</taxon>
        <taxon>Theropoda</taxon>
        <taxon>Coelurosauria</taxon>
        <taxon>Aves</taxon>
        <taxon>Neognathae</taxon>
        <taxon>Galloanserae</taxon>
        <taxon>Anseriformes</taxon>
        <taxon>Anhimidae</taxon>
        <taxon>Chauna</taxon>
    </lineage>
</organism>
<sequence>YKDAQQCVRRCPSGVKASGVKADASFVPIWKYPDEDGICQLCPTNCTHSCTIRDEDGCPVDQKPSQVTSIIAGVVGALLVVVLLLITVVCVKRRRQQERKHTMRRLLQETELVEPLTPSGALPNQAQMRILKETELKKVKVLGSGAFGTVYKGIWIPDGESVKIPVAIKVLRENTSPKANKEILDVSVRGGRGRAGPVSRCQPDRPRCPQEAYVMAGVGSPYVSRLLGICLTSTVQLVTQLMPYGCLLDYVRENKDHIGSQDLLNWCVQIAK</sequence>
<dbReference type="InterPro" id="IPR032778">
    <property type="entry name" value="GF_recep_IV"/>
</dbReference>
<evidence type="ECO:0000256" key="10">
    <source>
        <dbReference type="PROSITE-ProRule" id="PRU10141"/>
    </source>
</evidence>
<evidence type="ECO:0000313" key="14">
    <source>
        <dbReference type="Proteomes" id="UP000537522"/>
    </source>
</evidence>
<dbReference type="Pfam" id="PF14843">
    <property type="entry name" value="GF_recep_IV"/>
    <property type="match status" value="1"/>
</dbReference>
<feature type="non-terminal residue" evidence="13">
    <location>
        <position position="272"/>
    </location>
</feature>
<dbReference type="Gene3D" id="4.10.1140.10">
    <property type="entry name" value="membrane-bound form of the juxtamembrane domain of the epidermal growth factor receptor like domain"/>
    <property type="match status" value="1"/>
</dbReference>
<dbReference type="GO" id="GO:0004714">
    <property type="term" value="F:transmembrane receptor protein tyrosine kinase activity"/>
    <property type="evidence" value="ECO:0007669"/>
    <property type="project" value="UniProtKB-EC"/>
</dbReference>
<proteinExistence type="predicted"/>
<evidence type="ECO:0000256" key="8">
    <source>
        <dbReference type="ARBA" id="ARBA00023137"/>
    </source>
</evidence>
<dbReference type="InterPro" id="IPR017441">
    <property type="entry name" value="Protein_kinase_ATP_BS"/>
</dbReference>
<evidence type="ECO:0000256" key="3">
    <source>
        <dbReference type="ARBA" id="ARBA00022553"/>
    </source>
</evidence>
<keyword evidence="14" id="KW-1185">Reference proteome</keyword>
<dbReference type="GO" id="GO:0030182">
    <property type="term" value="P:neuron differentiation"/>
    <property type="evidence" value="ECO:0007669"/>
    <property type="project" value="TreeGrafter"/>
</dbReference>
<feature type="binding site" evidence="10">
    <location>
        <position position="169"/>
    </location>
    <ligand>
        <name>ATP</name>
        <dbReference type="ChEBI" id="CHEBI:30616"/>
    </ligand>
</feature>
<dbReference type="Gene3D" id="1.20.5.100">
    <property type="entry name" value="Cytochrome c1, transmembrane anchor, C-terminal"/>
    <property type="match status" value="1"/>
</dbReference>
<dbReference type="CDD" id="cd12094">
    <property type="entry name" value="TM_ErbB2"/>
    <property type="match status" value="1"/>
</dbReference>
<evidence type="ECO:0000313" key="13">
    <source>
        <dbReference type="EMBL" id="NXK52161.1"/>
    </source>
</evidence>
<dbReference type="Proteomes" id="UP000537522">
    <property type="component" value="Unassembled WGS sequence"/>
</dbReference>
<evidence type="ECO:0000256" key="1">
    <source>
        <dbReference type="ARBA" id="ARBA00004479"/>
    </source>
</evidence>
<keyword evidence="11" id="KW-0472">Membrane</keyword>
<dbReference type="InterPro" id="IPR000719">
    <property type="entry name" value="Prot_kinase_dom"/>
</dbReference>
<dbReference type="FunFam" id="4.10.1140.10:FF:000001">
    <property type="entry name" value="Receptor protein-tyrosine kinase"/>
    <property type="match status" value="1"/>
</dbReference>
<dbReference type="PANTHER" id="PTHR24416:SF137">
    <property type="entry name" value="RECEPTOR TYROSINE-PROTEIN KINASE ERBB-2"/>
    <property type="match status" value="1"/>
</dbReference>
<accession>A0A7L0K628</accession>
<name>A0A7L0K628_CHATO</name>
<dbReference type="InterPro" id="IPR049328">
    <property type="entry name" value="TM_ErbB1"/>
</dbReference>
<dbReference type="SMART" id="SM00219">
    <property type="entry name" value="TyrKc"/>
    <property type="match status" value="1"/>
</dbReference>
<dbReference type="SUPFAM" id="SSF56112">
    <property type="entry name" value="Protein kinase-like (PK-like)"/>
    <property type="match status" value="1"/>
</dbReference>
<evidence type="ECO:0000256" key="4">
    <source>
        <dbReference type="ARBA" id="ARBA00022679"/>
    </source>
</evidence>
<feature type="non-terminal residue" evidence="13">
    <location>
        <position position="1"/>
    </location>
</feature>
<keyword evidence="11" id="KW-0812">Transmembrane</keyword>
<keyword evidence="9" id="KW-0675">Receptor</keyword>
<evidence type="ECO:0000256" key="2">
    <source>
        <dbReference type="ARBA" id="ARBA00011902"/>
    </source>
</evidence>
<dbReference type="InterPro" id="IPR020635">
    <property type="entry name" value="Tyr_kinase_cat_dom"/>
</dbReference>
<dbReference type="GO" id="GO:0043410">
    <property type="term" value="P:positive regulation of MAPK cascade"/>
    <property type="evidence" value="ECO:0007669"/>
    <property type="project" value="TreeGrafter"/>
</dbReference>
<dbReference type="GO" id="GO:0043235">
    <property type="term" value="C:receptor complex"/>
    <property type="evidence" value="ECO:0007669"/>
    <property type="project" value="TreeGrafter"/>
</dbReference>
<evidence type="ECO:0000259" key="12">
    <source>
        <dbReference type="PROSITE" id="PS50011"/>
    </source>
</evidence>
<keyword evidence="8" id="KW-0829">Tyrosine-protein kinase</keyword>
<feature type="domain" description="Protein kinase" evidence="12">
    <location>
        <begin position="136"/>
        <end position="272"/>
    </location>
</feature>
<keyword evidence="7 10" id="KW-0067">ATP-binding</keyword>
<protein>
    <recommendedName>
        <fullName evidence="2">receptor protein-tyrosine kinase</fullName>
        <ecNumber evidence="2">2.7.10.1</ecNumber>
    </recommendedName>
</protein>
<dbReference type="PANTHER" id="PTHR24416">
    <property type="entry name" value="TYROSINE-PROTEIN KINASE RECEPTOR"/>
    <property type="match status" value="1"/>
</dbReference>
<dbReference type="GO" id="GO:0043066">
    <property type="term" value="P:negative regulation of apoptotic process"/>
    <property type="evidence" value="ECO:0007669"/>
    <property type="project" value="TreeGrafter"/>
</dbReference>
<dbReference type="GO" id="GO:0008284">
    <property type="term" value="P:positive regulation of cell population proliferation"/>
    <property type="evidence" value="ECO:0007669"/>
    <property type="project" value="TreeGrafter"/>
</dbReference>
<dbReference type="PROSITE" id="PS00107">
    <property type="entry name" value="PROTEIN_KINASE_ATP"/>
    <property type="match status" value="1"/>
</dbReference>
<dbReference type="Pfam" id="PF21314">
    <property type="entry name" value="TM_ErbB1"/>
    <property type="match status" value="1"/>
</dbReference>
<dbReference type="InterPro" id="IPR001245">
    <property type="entry name" value="Ser-Thr/Tyr_kinase_cat_dom"/>
</dbReference>
<dbReference type="EMBL" id="VXAL01012797">
    <property type="protein sequence ID" value="NXK52161.1"/>
    <property type="molecule type" value="Genomic_DNA"/>
</dbReference>
<keyword evidence="4" id="KW-0808">Transferase</keyword>
<keyword evidence="3" id="KW-0597">Phosphoprotein</keyword>
<comment type="caution">
    <text evidence="13">The sequence shown here is derived from an EMBL/GenBank/DDBJ whole genome shotgun (WGS) entry which is preliminary data.</text>
</comment>
<evidence type="ECO:0000256" key="9">
    <source>
        <dbReference type="ARBA" id="ARBA00023170"/>
    </source>
</evidence>
<dbReference type="GO" id="GO:0009925">
    <property type="term" value="C:basal plasma membrane"/>
    <property type="evidence" value="ECO:0007669"/>
    <property type="project" value="TreeGrafter"/>
</dbReference>